<dbReference type="Proteomes" id="UP000187412">
    <property type="component" value="Unassembled WGS sequence"/>
</dbReference>
<protein>
    <submittedName>
        <fullName evidence="1">Uncharacterized protein</fullName>
    </submittedName>
</protein>
<gene>
    <name evidence="1" type="ORF">BSK56_02670</name>
</gene>
<dbReference type="EMBL" id="MPTB01000003">
    <property type="protein sequence ID" value="OMD52335.1"/>
    <property type="molecule type" value="Genomic_DNA"/>
</dbReference>
<organism evidence="1 2">
    <name type="scientific">Paenibacillus borealis</name>
    <dbReference type="NCBI Taxonomy" id="160799"/>
    <lineage>
        <taxon>Bacteria</taxon>
        <taxon>Bacillati</taxon>
        <taxon>Bacillota</taxon>
        <taxon>Bacilli</taxon>
        <taxon>Bacillales</taxon>
        <taxon>Paenibacillaceae</taxon>
        <taxon>Paenibacillus</taxon>
    </lineage>
</organism>
<evidence type="ECO:0000313" key="2">
    <source>
        <dbReference type="Proteomes" id="UP000187412"/>
    </source>
</evidence>
<dbReference type="RefSeq" id="WP_076109209.1">
    <property type="nucleotide sequence ID" value="NZ_MPTB01000003.1"/>
</dbReference>
<keyword evidence="2" id="KW-1185">Reference proteome</keyword>
<reference evidence="1 2" key="1">
    <citation type="submission" date="2016-10" db="EMBL/GenBank/DDBJ databases">
        <title>Paenibacillus species isolates.</title>
        <authorList>
            <person name="Beno S.M."/>
        </authorList>
    </citation>
    <scope>NUCLEOTIDE SEQUENCE [LARGE SCALE GENOMIC DNA]</scope>
    <source>
        <strain evidence="1 2">FSL H7-0744</strain>
    </source>
</reference>
<sequence>MKAKRRRQHVEADVIMIGQLFATLNDYKSHYRYLQRWLAEQYPTLQLEQQTADHVRQSVGHMLTALRARLALRLKASERKTA</sequence>
<comment type="caution">
    <text evidence="1">The sequence shown here is derived from an EMBL/GenBank/DDBJ whole genome shotgun (WGS) entry which is preliminary data.</text>
</comment>
<proteinExistence type="predicted"/>
<evidence type="ECO:0000313" key="1">
    <source>
        <dbReference type="EMBL" id="OMD52335.1"/>
    </source>
</evidence>
<name>A0ABX3HRV0_PAEBO</name>
<accession>A0ABX3HRV0</accession>